<feature type="compositionally biased region" description="Basic and acidic residues" evidence="1">
    <location>
        <begin position="106"/>
        <end position="121"/>
    </location>
</feature>
<evidence type="ECO:0000256" key="1">
    <source>
        <dbReference type="SAM" id="MobiDB-lite"/>
    </source>
</evidence>
<feature type="region of interest" description="Disordered" evidence="1">
    <location>
        <begin position="45"/>
        <end position="121"/>
    </location>
</feature>
<sequence>MIKWFLYIVLLMIFVPRLLAAKSSSFTGNTRDDLSFYIPGATQRDTIITKTDKQHSAEDEKQDKKDDKDKKKIKEVAKAKKMPKPEKVEDAGTADSKEKPKRKRRPEGVERPPEIPRRNNN</sequence>
<gene>
    <name evidence="2" type="ORF">I5M19_10545</name>
</gene>
<protein>
    <submittedName>
        <fullName evidence="2">Uncharacterized protein</fullName>
    </submittedName>
</protein>
<accession>A0A934UMK3</accession>
<dbReference type="Proteomes" id="UP000613193">
    <property type="component" value="Unassembled WGS sequence"/>
</dbReference>
<evidence type="ECO:0000313" key="3">
    <source>
        <dbReference type="Proteomes" id="UP000613193"/>
    </source>
</evidence>
<proteinExistence type="predicted"/>
<dbReference type="AlphaFoldDB" id="A0A934UMK3"/>
<organism evidence="2 3">
    <name type="scientific">Mucilaginibacter segetis</name>
    <dbReference type="NCBI Taxonomy" id="2793071"/>
    <lineage>
        <taxon>Bacteria</taxon>
        <taxon>Pseudomonadati</taxon>
        <taxon>Bacteroidota</taxon>
        <taxon>Sphingobacteriia</taxon>
        <taxon>Sphingobacteriales</taxon>
        <taxon>Sphingobacteriaceae</taxon>
        <taxon>Mucilaginibacter</taxon>
    </lineage>
</organism>
<feature type="compositionally biased region" description="Basic and acidic residues" evidence="1">
    <location>
        <begin position="50"/>
        <end position="98"/>
    </location>
</feature>
<keyword evidence="3" id="KW-1185">Reference proteome</keyword>
<reference evidence="2" key="1">
    <citation type="submission" date="2020-12" db="EMBL/GenBank/DDBJ databases">
        <title>Bacterial novel species Mucilaginibacter sp. SD-g isolated from soil.</title>
        <authorList>
            <person name="Jung H.-Y."/>
        </authorList>
    </citation>
    <scope>NUCLEOTIDE SEQUENCE</scope>
    <source>
        <strain evidence="2">SD-g</strain>
    </source>
</reference>
<name>A0A934UMK3_9SPHI</name>
<evidence type="ECO:0000313" key="2">
    <source>
        <dbReference type="EMBL" id="MBK0379748.1"/>
    </source>
</evidence>
<dbReference type="EMBL" id="JAEHFW010000002">
    <property type="protein sequence ID" value="MBK0379748.1"/>
    <property type="molecule type" value="Genomic_DNA"/>
</dbReference>
<dbReference type="RefSeq" id="WP_200066293.1">
    <property type="nucleotide sequence ID" value="NZ_JAEHFW010000002.1"/>
</dbReference>
<comment type="caution">
    <text evidence="2">The sequence shown here is derived from an EMBL/GenBank/DDBJ whole genome shotgun (WGS) entry which is preliminary data.</text>
</comment>